<dbReference type="GO" id="GO:0055085">
    <property type="term" value="P:transmembrane transport"/>
    <property type="evidence" value="ECO:0007669"/>
    <property type="project" value="InterPro"/>
</dbReference>
<keyword evidence="7" id="KW-1133">Transmembrane helix</keyword>
<gene>
    <name evidence="9" type="ORF">QQ91_003930</name>
</gene>
<evidence type="ECO:0000256" key="4">
    <source>
        <dbReference type="ARBA" id="ARBA00022643"/>
    </source>
</evidence>
<proteinExistence type="predicted"/>
<dbReference type="AlphaFoldDB" id="A0A0C1V382"/>
<evidence type="ECO:0000313" key="9">
    <source>
        <dbReference type="EMBL" id="NEV66261.1"/>
    </source>
</evidence>
<keyword evidence="5" id="KW-0812">Transmembrane</keyword>
<keyword evidence="4" id="KW-0288">FMN</keyword>
<dbReference type="PANTHER" id="PTHR30578:SF0">
    <property type="entry name" value="ION-TRANSLOCATING OXIDOREDUCTASE COMPLEX SUBUNIT D"/>
    <property type="match status" value="1"/>
</dbReference>
<reference evidence="9" key="2">
    <citation type="journal article" date="2015" name="Genome Announc.">
        <title>Draft Genome Sequence of Filamentous Marine Cyanobacterium Lyngbya confervoides Strain BDU141951.</title>
        <authorList>
            <person name="Chandrababunaidu M.M."/>
            <person name="Sen D."/>
            <person name="Tripathy S."/>
        </authorList>
    </citation>
    <scope>NUCLEOTIDE SEQUENCE</scope>
    <source>
        <strain evidence="9">BDU141951</strain>
    </source>
</reference>
<evidence type="ECO:0000256" key="6">
    <source>
        <dbReference type="ARBA" id="ARBA00022967"/>
    </source>
</evidence>
<name>A0A0C1V382_9CYAN</name>
<dbReference type="Pfam" id="PF03116">
    <property type="entry name" value="NQR2_RnfD_RnfE"/>
    <property type="match status" value="1"/>
</dbReference>
<organism evidence="9">
    <name type="scientific">Lyngbya confervoides BDU141951</name>
    <dbReference type="NCBI Taxonomy" id="1574623"/>
    <lineage>
        <taxon>Bacteria</taxon>
        <taxon>Bacillati</taxon>
        <taxon>Cyanobacteriota</taxon>
        <taxon>Cyanophyceae</taxon>
        <taxon>Oscillatoriophycideae</taxon>
        <taxon>Oscillatoriales</taxon>
        <taxon>Microcoleaceae</taxon>
        <taxon>Lyngbya</taxon>
    </lineage>
</organism>
<protein>
    <submittedName>
        <fullName evidence="9">Na+-transporting NADH:ubiquinone oxidoreductase, subunit NqrB</fullName>
    </submittedName>
</protein>
<evidence type="ECO:0000256" key="8">
    <source>
        <dbReference type="ARBA" id="ARBA00023136"/>
    </source>
</evidence>
<dbReference type="GO" id="GO:0005886">
    <property type="term" value="C:plasma membrane"/>
    <property type="evidence" value="ECO:0007669"/>
    <property type="project" value="TreeGrafter"/>
</dbReference>
<evidence type="ECO:0000256" key="3">
    <source>
        <dbReference type="ARBA" id="ARBA00022630"/>
    </source>
</evidence>
<keyword evidence="1" id="KW-0813">Transport</keyword>
<keyword evidence="3" id="KW-0285">Flavoprotein</keyword>
<sequence>MFRDARDYQILFLSLFLCLGLATRDWTLRPAVIGVAIATTLLTQTLLSLWCSYQAASVGATGELLLPVTLTTGTSSPRWQLIRENFSFNWRSPLISALGLSLLLRVDHWPTMALAAFVAIASKFWLKVDGKHCFNPANIGIIAALSFTHDAWVSPGQWGEEIWYALIFLGAGGMVLKRVGRWDTTAAFLGSYALLEAMRNLYLGWTWDVWLHRLSSGSLLLFALFMVTDPRSIPNARPARLIWALSIAGLTFVLRNYFYLSTAVFWALFLLSPLTIALDRLWQSDRFVWKVGTARNPVIG</sequence>
<reference evidence="9" key="3">
    <citation type="submission" date="2020-02" db="EMBL/GenBank/DDBJ databases">
        <authorList>
            <person name="Sarangi A.N."/>
            <person name="Ghosh S."/>
            <person name="Mukherjee M."/>
            <person name="Tripathy S."/>
        </authorList>
    </citation>
    <scope>NUCLEOTIDE SEQUENCE</scope>
    <source>
        <strain evidence="9">BDU141951</strain>
    </source>
</reference>
<evidence type="ECO:0000256" key="7">
    <source>
        <dbReference type="ARBA" id="ARBA00022989"/>
    </source>
</evidence>
<comment type="caution">
    <text evidence="9">The sequence shown here is derived from an EMBL/GenBank/DDBJ whole genome shotgun (WGS) entry which is preliminary data.</text>
</comment>
<keyword evidence="6" id="KW-1278">Translocase</keyword>
<dbReference type="PANTHER" id="PTHR30578">
    <property type="entry name" value="ELECTRON TRANSPORT COMPLEX PROTEIN RNFD"/>
    <property type="match status" value="1"/>
</dbReference>
<evidence type="ECO:0000256" key="5">
    <source>
        <dbReference type="ARBA" id="ARBA00022692"/>
    </source>
</evidence>
<accession>A0A0C1V382</accession>
<dbReference type="InterPro" id="IPR004338">
    <property type="entry name" value="NqrB/RnfD"/>
</dbReference>
<reference evidence="9" key="1">
    <citation type="submission" date="2014-11" db="EMBL/GenBank/DDBJ databases">
        <authorList>
            <person name="Malar M.C."/>
            <person name="Sen D."/>
            <person name="Tripathy S."/>
        </authorList>
    </citation>
    <scope>NUCLEOTIDE SEQUENCE</scope>
    <source>
        <strain evidence="9">BDU141951</strain>
    </source>
</reference>
<evidence type="ECO:0000256" key="2">
    <source>
        <dbReference type="ARBA" id="ARBA00022553"/>
    </source>
</evidence>
<keyword evidence="8" id="KW-0472">Membrane</keyword>
<evidence type="ECO:0000256" key="1">
    <source>
        <dbReference type="ARBA" id="ARBA00022448"/>
    </source>
</evidence>
<keyword evidence="2" id="KW-0597">Phosphoprotein</keyword>
<dbReference type="EMBL" id="JTHE02000003">
    <property type="protein sequence ID" value="NEV66261.1"/>
    <property type="molecule type" value="Genomic_DNA"/>
</dbReference>